<feature type="transmembrane region" description="Helical" evidence="7">
    <location>
        <begin position="560"/>
        <end position="581"/>
    </location>
</feature>
<dbReference type="PANTHER" id="PTHR23302">
    <property type="entry name" value="TRANSMEMBRANE CHANNEL-RELATED"/>
    <property type="match status" value="1"/>
</dbReference>
<keyword evidence="10" id="KW-1185">Reference proteome</keyword>
<comment type="subcellular location">
    <subcellularLocation>
        <location evidence="1">Membrane</location>
        <topology evidence="1">Multi-pass membrane protein</topology>
    </subcellularLocation>
</comment>
<dbReference type="InterPro" id="IPR012496">
    <property type="entry name" value="TMC_dom"/>
</dbReference>
<evidence type="ECO:0000256" key="5">
    <source>
        <dbReference type="ARBA" id="ARBA00023136"/>
    </source>
</evidence>
<evidence type="ECO:0000313" key="9">
    <source>
        <dbReference type="EMBL" id="CAH0546892.1"/>
    </source>
</evidence>
<organism evidence="9 10">
    <name type="scientific">Brassicogethes aeneus</name>
    <name type="common">Rape pollen beetle</name>
    <name type="synonym">Meligethes aeneus</name>
    <dbReference type="NCBI Taxonomy" id="1431903"/>
    <lineage>
        <taxon>Eukaryota</taxon>
        <taxon>Metazoa</taxon>
        <taxon>Ecdysozoa</taxon>
        <taxon>Arthropoda</taxon>
        <taxon>Hexapoda</taxon>
        <taxon>Insecta</taxon>
        <taxon>Pterygota</taxon>
        <taxon>Neoptera</taxon>
        <taxon>Endopterygota</taxon>
        <taxon>Coleoptera</taxon>
        <taxon>Polyphaga</taxon>
        <taxon>Cucujiformia</taxon>
        <taxon>Nitidulidae</taxon>
        <taxon>Meligethinae</taxon>
        <taxon>Brassicogethes</taxon>
    </lineage>
</organism>
<evidence type="ECO:0000256" key="3">
    <source>
        <dbReference type="ARBA" id="ARBA00022692"/>
    </source>
</evidence>
<dbReference type="GO" id="GO:0008381">
    <property type="term" value="F:mechanosensitive monoatomic ion channel activity"/>
    <property type="evidence" value="ECO:0007669"/>
    <property type="project" value="TreeGrafter"/>
</dbReference>
<dbReference type="GO" id="GO:0005886">
    <property type="term" value="C:plasma membrane"/>
    <property type="evidence" value="ECO:0007669"/>
    <property type="project" value="InterPro"/>
</dbReference>
<evidence type="ECO:0000256" key="4">
    <source>
        <dbReference type="ARBA" id="ARBA00022989"/>
    </source>
</evidence>
<dbReference type="OrthoDB" id="5831905at2759"/>
<evidence type="ECO:0000313" key="10">
    <source>
        <dbReference type="Proteomes" id="UP001154078"/>
    </source>
</evidence>
<evidence type="ECO:0000259" key="8">
    <source>
        <dbReference type="Pfam" id="PF07810"/>
    </source>
</evidence>
<evidence type="ECO:0000256" key="2">
    <source>
        <dbReference type="ARBA" id="ARBA00006510"/>
    </source>
</evidence>
<feature type="domain" description="TMC" evidence="8">
    <location>
        <begin position="489"/>
        <end position="604"/>
    </location>
</feature>
<feature type="compositionally biased region" description="Basic and acidic residues" evidence="6">
    <location>
        <begin position="811"/>
        <end position="827"/>
    </location>
</feature>
<evidence type="ECO:0000256" key="1">
    <source>
        <dbReference type="ARBA" id="ARBA00004141"/>
    </source>
</evidence>
<feature type="transmembrane region" description="Helical" evidence="7">
    <location>
        <begin position="669"/>
        <end position="691"/>
    </location>
</feature>
<feature type="transmembrane region" description="Helical" evidence="7">
    <location>
        <begin position="180"/>
        <end position="199"/>
    </location>
</feature>
<feature type="transmembrane region" description="Helical" evidence="7">
    <location>
        <begin position="135"/>
        <end position="160"/>
    </location>
</feature>
<dbReference type="EMBL" id="OV121132">
    <property type="protein sequence ID" value="CAH0546892.1"/>
    <property type="molecule type" value="Genomic_DNA"/>
</dbReference>
<name>A0A9P0ARU1_BRAAE</name>
<evidence type="ECO:0000256" key="6">
    <source>
        <dbReference type="SAM" id="MobiDB-lite"/>
    </source>
</evidence>
<keyword evidence="4 7" id="KW-1133">Transmembrane helix</keyword>
<feature type="transmembrane region" description="Helical" evidence="7">
    <location>
        <begin position="211"/>
        <end position="231"/>
    </location>
</feature>
<comment type="similarity">
    <text evidence="2">Belongs to the TMC family.</text>
</comment>
<evidence type="ECO:0000256" key="7">
    <source>
        <dbReference type="SAM" id="Phobius"/>
    </source>
</evidence>
<keyword evidence="3 7" id="KW-0812">Transmembrane</keyword>
<feature type="region of interest" description="Disordered" evidence="6">
    <location>
        <begin position="717"/>
        <end position="741"/>
    </location>
</feature>
<dbReference type="InterPro" id="IPR038900">
    <property type="entry name" value="TMC"/>
</dbReference>
<protein>
    <recommendedName>
        <fullName evidence="8">TMC domain-containing protein</fullName>
    </recommendedName>
</protein>
<dbReference type="AlphaFoldDB" id="A0A9P0ARU1"/>
<dbReference type="Proteomes" id="UP001154078">
    <property type="component" value="Chromosome 1"/>
</dbReference>
<feature type="compositionally biased region" description="Basic and acidic residues" evidence="6">
    <location>
        <begin position="757"/>
        <end position="777"/>
    </location>
</feature>
<reference evidence="9" key="1">
    <citation type="submission" date="2021-12" db="EMBL/GenBank/DDBJ databases">
        <authorList>
            <person name="King R."/>
        </authorList>
    </citation>
    <scope>NUCLEOTIDE SEQUENCE</scope>
</reference>
<feature type="region of interest" description="Disordered" evidence="6">
    <location>
        <begin position="795"/>
        <end position="836"/>
    </location>
</feature>
<feature type="compositionally biased region" description="Acidic residues" evidence="6">
    <location>
        <begin position="799"/>
        <end position="810"/>
    </location>
</feature>
<keyword evidence="5 7" id="KW-0472">Membrane</keyword>
<dbReference type="Pfam" id="PF07810">
    <property type="entry name" value="TMC"/>
    <property type="match status" value="1"/>
</dbReference>
<feature type="region of interest" description="Disordered" evidence="6">
    <location>
        <begin position="753"/>
        <end position="777"/>
    </location>
</feature>
<feature type="transmembrane region" description="Helical" evidence="7">
    <location>
        <begin position="47"/>
        <end position="65"/>
    </location>
</feature>
<gene>
    <name evidence="9" type="ORF">MELIAE_LOCUS974</name>
</gene>
<proteinExistence type="inferred from homology"/>
<dbReference type="PANTHER" id="PTHR23302:SF40">
    <property type="entry name" value="TRANSMEMBRANE CHANNEL-LIKE PROTEIN"/>
    <property type="match status" value="1"/>
</dbReference>
<accession>A0A9P0ARU1</accession>
<sequence length="1092" mass="125613">MTLPEEHYNATNFLTLWDFEGVFKYSPLFYGWYTNSDSKQRGYRLPFAYFVTGLVVYAYSFFATLRKMAENSRMSKLSEKDDESIFSWKLFTAWDYMIGNAETAHNRVASIVMGFKEALLEEAEKKKQKRNWKVICFRVLVNTVVLGLLFFSAFAVIMVVKRSTEPEANSTVWRKNEITIVMSLITLFFPMLFEVLGFLEQYHPRKQLRLQLARIMVLNLLNLYSLIFALFDKILDMTTELKEYKNLTKLLYEQESQSNVSQNVALQTITCCVYTMGEIRSENLIADLAYQISTTTFPKIAQMFNDVYVSETSFLSYNNDTFTTDFYSSTEAYENFSMNYNISDFSSNNLTDSFDNFTDSLMDYLTYILTPFLSDVNGLFNNTFFNDTYNVSKINDTDILSDFNMFKTTILPINNTSDYFDERFDTELTTIFNEVISTIETFKDNVTKYAVSDTFNSSTSTSITILTTTTQIPETSMNYTARARLRLLCWETMFGQELLKLTVMDLLLTVLSTLSMDFFRGIFVRVMNRCWCWDLEKKFPQYGDFKVAENILHLVNNQGMVWMGMFFSPGLVVLNIIKLYLMMYFRAWAVLTCNVPHEVIFRASRSNNFYYALLLMMLFLCVLPVGYAIVWIEPSWHCGPFSAYYRIFHIFTNTIKNKMPPPVQAALDYIASPGIVIPLLVLLILVIYYLISLTGALREANIDLKVQLKRERTEERRKMFQMADRRRRGGSSGSNELSNTPFNKWKKLLGTMPSGKSFDETPKQESEDNQIIKEERNENKNKDFFAKFIKRALGKSSTSDEDQNIEDETDTEPHESLPDDCNKEIKKNKSPLSSGSAEFSMLVHKALSFKKSDSFQSPSDTNGDKQVKIQETRASTVLKRKEVDAKKIPFRHIIEEKTVTTRQDSNSSIWSDNIPVIKISKTESSENILDETITTAKSNGSKEGPLKKNKAPIVGAKPENETKFKPKIKCALTKQSTEIDEDVICHFGKDLEKKIIQEGIIQAVAREELKSSAELPSTSKDEVMKEITDFNITEDLTSESTEFKENSDDTVLNSTYVLKNEDNISEVTETKSIDGNSFTELSSEYNDNNLTK</sequence>
<feature type="transmembrane region" description="Helical" evidence="7">
    <location>
        <begin position="609"/>
        <end position="632"/>
    </location>
</feature>